<dbReference type="Proteomes" id="UP001500503">
    <property type="component" value="Unassembled WGS sequence"/>
</dbReference>
<comment type="similarity">
    <text evidence="1">Belongs to the cytochrome P450 family.</text>
</comment>
<feature type="region of interest" description="Disordered" evidence="2">
    <location>
        <begin position="115"/>
        <end position="140"/>
    </location>
</feature>
<dbReference type="RefSeq" id="WP_345461843.1">
    <property type="nucleotide sequence ID" value="NZ_BAABHF010000016.1"/>
</dbReference>
<dbReference type="InterPro" id="IPR036396">
    <property type="entry name" value="Cyt_P450_sf"/>
</dbReference>
<evidence type="ECO:0000313" key="3">
    <source>
        <dbReference type="EMBL" id="GAA4491210.1"/>
    </source>
</evidence>
<accession>A0ABP8PTS2</accession>
<keyword evidence="4" id="KW-1185">Reference proteome</keyword>
<evidence type="ECO:0000256" key="2">
    <source>
        <dbReference type="SAM" id="MobiDB-lite"/>
    </source>
</evidence>
<gene>
    <name evidence="3" type="ORF">GCM10023191_024700</name>
</gene>
<feature type="region of interest" description="Disordered" evidence="2">
    <location>
        <begin position="1"/>
        <end position="35"/>
    </location>
</feature>
<evidence type="ECO:0000313" key="4">
    <source>
        <dbReference type="Proteomes" id="UP001500503"/>
    </source>
</evidence>
<dbReference type="PANTHER" id="PTHR46696:SF1">
    <property type="entry name" value="CYTOCHROME P450 YJIB-RELATED"/>
    <property type="match status" value="1"/>
</dbReference>
<proteinExistence type="inferred from homology"/>
<sequence>MSADSATTTTSTPSAEVPRFPMPRATGSPFDPPPALRALRADAPITRVRLWDGSTPWLISRYDDQRALLSDPRISADSGLPNYPHTTPGQMTVRKESRTFINVDDPEHARLRRMVTAPVLHQAGRSAPARRPEDRGRPDR</sequence>
<evidence type="ECO:0000256" key="1">
    <source>
        <dbReference type="ARBA" id="ARBA00010617"/>
    </source>
</evidence>
<dbReference type="PANTHER" id="PTHR46696">
    <property type="entry name" value="P450, PUTATIVE (EUROFUNG)-RELATED"/>
    <property type="match status" value="1"/>
</dbReference>
<reference evidence="4" key="1">
    <citation type="journal article" date="2019" name="Int. J. Syst. Evol. Microbiol.">
        <title>The Global Catalogue of Microorganisms (GCM) 10K type strain sequencing project: providing services to taxonomists for standard genome sequencing and annotation.</title>
        <authorList>
            <consortium name="The Broad Institute Genomics Platform"/>
            <consortium name="The Broad Institute Genome Sequencing Center for Infectious Disease"/>
            <person name="Wu L."/>
            <person name="Ma J."/>
        </authorList>
    </citation>
    <scope>NUCLEOTIDE SEQUENCE [LARGE SCALE GENOMIC DNA]</scope>
    <source>
        <strain evidence="4">JCM 17933</strain>
    </source>
</reference>
<comment type="caution">
    <text evidence="3">The sequence shown here is derived from an EMBL/GenBank/DDBJ whole genome shotgun (WGS) entry which is preliminary data.</text>
</comment>
<dbReference type="SUPFAM" id="SSF48264">
    <property type="entry name" value="Cytochrome P450"/>
    <property type="match status" value="1"/>
</dbReference>
<evidence type="ECO:0008006" key="5">
    <source>
        <dbReference type="Google" id="ProtNLM"/>
    </source>
</evidence>
<name>A0ABP8PTS2_9ACTN</name>
<dbReference type="EMBL" id="BAABHF010000016">
    <property type="protein sequence ID" value="GAA4491210.1"/>
    <property type="molecule type" value="Genomic_DNA"/>
</dbReference>
<organism evidence="3 4">
    <name type="scientific">Actinoallomurus oryzae</name>
    <dbReference type="NCBI Taxonomy" id="502180"/>
    <lineage>
        <taxon>Bacteria</taxon>
        <taxon>Bacillati</taxon>
        <taxon>Actinomycetota</taxon>
        <taxon>Actinomycetes</taxon>
        <taxon>Streptosporangiales</taxon>
        <taxon>Thermomonosporaceae</taxon>
        <taxon>Actinoallomurus</taxon>
    </lineage>
</organism>
<feature type="compositionally biased region" description="Basic and acidic residues" evidence="2">
    <location>
        <begin position="130"/>
        <end position="140"/>
    </location>
</feature>
<feature type="compositionally biased region" description="Low complexity" evidence="2">
    <location>
        <begin position="1"/>
        <end position="15"/>
    </location>
</feature>
<dbReference type="Gene3D" id="1.10.630.10">
    <property type="entry name" value="Cytochrome P450"/>
    <property type="match status" value="1"/>
</dbReference>
<protein>
    <recommendedName>
        <fullName evidence="5">Cytochrome P450</fullName>
    </recommendedName>
</protein>